<dbReference type="InterPro" id="IPR000531">
    <property type="entry name" value="Beta-barrel_TonB"/>
</dbReference>
<keyword evidence="7 8" id="KW-0998">Cell outer membrane</keyword>
<evidence type="ECO:0000256" key="3">
    <source>
        <dbReference type="ARBA" id="ARBA00022452"/>
    </source>
</evidence>
<feature type="signal peptide" evidence="10">
    <location>
        <begin position="1"/>
        <end position="32"/>
    </location>
</feature>
<comment type="subcellular location">
    <subcellularLocation>
        <location evidence="1 8">Cell outer membrane</location>
        <topology evidence="1 8">Multi-pass membrane protein</topology>
    </subcellularLocation>
</comment>
<feature type="domain" description="TonB-dependent receptor-like beta-barrel" evidence="11">
    <location>
        <begin position="360"/>
        <end position="904"/>
    </location>
</feature>
<dbReference type="Gene3D" id="2.170.130.10">
    <property type="entry name" value="TonB-dependent receptor, plug domain"/>
    <property type="match status" value="1"/>
</dbReference>
<keyword evidence="3 8" id="KW-1134">Transmembrane beta strand</keyword>
<evidence type="ECO:0000256" key="6">
    <source>
        <dbReference type="ARBA" id="ARBA00023136"/>
    </source>
</evidence>
<dbReference type="RefSeq" id="WP_220110787.1">
    <property type="nucleotide sequence ID" value="NZ_JAHZST010000013.1"/>
</dbReference>
<dbReference type="PROSITE" id="PS52016">
    <property type="entry name" value="TONB_DEPENDENT_REC_3"/>
    <property type="match status" value="1"/>
</dbReference>
<reference evidence="13 14" key="1">
    <citation type="submission" date="2021-07" db="EMBL/GenBank/DDBJ databases">
        <title>Shewanella sp. nov, isolated from SCS.</title>
        <authorList>
            <person name="Cao W.R."/>
        </authorList>
    </citation>
    <scope>NUCLEOTIDE SEQUENCE [LARGE SCALE GENOMIC DNA]</scope>
    <source>
        <strain evidence="13 14">NR704-98</strain>
    </source>
</reference>
<dbReference type="SUPFAM" id="SSF56935">
    <property type="entry name" value="Porins"/>
    <property type="match status" value="1"/>
</dbReference>
<evidence type="ECO:0000313" key="13">
    <source>
        <dbReference type="EMBL" id="MBW8185356.1"/>
    </source>
</evidence>
<feature type="chain" id="PRO_5046582999" evidence="10">
    <location>
        <begin position="33"/>
        <end position="946"/>
    </location>
</feature>
<keyword evidence="2 8" id="KW-0813">Transport</keyword>
<keyword evidence="10" id="KW-0732">Signal</keyword>
<accession>A0ABS7E874</accession>
<evidence type="ECO:0000256" key="9">
    <source>
        <dbReference type="RuleBase" id="RU003357"/>
    </source>
</evidence>
<keyword evidence="5 9" id="KW-0798">TonB box</keyword>
<evidence type="ECO:0000313" key="14">
    <source>
        <dbReference type="Proteomes" id="UP001195963"/>
    </source>
</evidence>
<dbReference type="InterPro" id="IPR012910">
    <property type="entry name" value="Plug_dom"/>
</dbReference>
<dbReference type="PANTHER" id="PTHR47234:SF2">
    <property type="entry name" value="TONB-DEPENDENT RECEPTOR"/>
    <property type="match status" value="1"/>
</dbReference>
<sequence length="946" mass="101803">MALPNASTSSQKRFIKTLLAIGVASVTSQAFAQESAEENVERIAVTGSHIKKGDFQSASPIAILDEKDIEGVGAVNVSDLLARIPSVYGDTTGASSNISEQSSGLNTVALRNLGASRTLVLVDGIRYVSGTSAGAGYGVDLNSIPLSMVSRIEVLTGGQSASYGSDAVAGVINLILKKDFEGVGFKAQIGQSGESDKDKSDIELTLGTNFESGNAWFSAGYSSDDGLMASDRDYSRVHKSAVDSDGDGILDTAQFVGSSHILSGRIGGYKGDGTPFVRTPDVETSDAFNFHEYRSMLAPTDRIFVASGLNFDINERSRANFNINYARVDSTTFFEPIPLDTRNDIFKLSKGGSTGIDIATHPWFAGTTLGNNLLNDGITNLDDVSLTFRRLYEFGGRGAENTRSTFRVAGSYEYDLTDDIYFTLNGTYGVTDQNQKNNGDINLDRARYALTIEEDGFGGYQCSDDIARIQGCVPFNPFKIDGISPEAVDYLAADTNLSGTIEQTVITAIVAGDLGFAFSDDVDALGFAAGVEYRKEEGEETPDPLRQGGIVRGAKIAKTQGSFDVVDAFAELHIPVLEQLSFDLAVRVGNYSSVGSITNWTAGFNAPVHDSIRFRGAIATAVRAPNVSDLFAGGTATAAFVFDPCDGIDNSTSGNIAENCRSISAIQNRINTDGSFTLTQVEQQNTSGLLVGSPSVKEETADTLTLGAIFTPEFLDGLSVSADYYDIEIDNAITNTDRTVILNRCYSADPSQFDPQCAGTVVRDGRSGAALEVNSASGNENIIETSGIDLEVAYETDLGGGDLYVGLSANFLDKYDITGIESGDTQSLAGEIMFPELRFNINTSYTLEKFNVYWQLRYWDETKDRNDNTNMTEELNSIDSAIYNDLRFSYNVLESTNLFIGVNNMFDEQPQELTANHKYQQAGTLTNGSAFNLTGREYYAGIKVHF</sequence>
<evidence type="ECO:0000256" key="8">
    <source>
        <dbReference type="PROSITE-ProRule" id="PRU01360"/>
    </source>
</evidence>
<evidence type="ECO:0000256" key="10">
    <source>
        <dbReference type="SAM" id="SignalP"/>
    </source>
</evidence>
<feature type="domain" description="TonB-dependent receptor plug" evidence="12">
    <location>
        <begin position="57"/>
        <end position="171"/>
    </location>
</feature>
<proteinExistence type="inferred from homology"/>
<evidence type="ECO:0000256" key="1">
    <source>
        <dbReference type="ARBA" id="ARBA00004571"/>
    </source>
</evidence>
<dbReference type="InterPro" id="IPR039426">
    <property type="entry name" value="TonB-dep_rcpt-like"/>
</dbReference>
<evidence type="ECO:0000259" key="12">
    <source>
        <dbReference type="Pfam" id="PF07715"/>
    </source>
</evidence>
<gene>
    <name evidence="13" type="ORF">K0625_17010</name>
</gene>
<evidence type="ECO:0000256" key="4">
    <source>
        <dbReference type="ARBA" id="ARBA00022692"/>
    </source>
</evidence>
<dbReference type="Proteomes" id="UP001195963">
    <property type="component" value="Unassembled WGS sequence"/>
</dbReference>
<keyword evidence="14" id="KW-1185">Reference proteome</keyword>
<dbReference type="EMBL" id="JAHZST010000013">
    <property type="protein sequence ID" value="MBW8185356.1"/>
    <property type="molecule type" value="Genomic_DNA"/>
</dbReference>
<dbReference type="InterPro" id="IPR036942">
    <property type="entry name" value="Beta-barrel_TonB_sf"/>
</dbReference>
<comment type="caution">
    <text evidence="13">The sequence shown here is derived from an EMBL/GenBank/DDBJ whole genome shotgun (WGS) entry which is preliminary data.</text>
</comment>
<dbReference type="Pfam" id="PF07715">
    <property type="entry name" value="Plug"/>
    <property type="match status" value="1"/>
</dbReference>
<dbReference type="Pfam" id="PF00593">
    <property type="entry name" value="TonB_dep_Rec_b-barrel"/>
    <property type="match status" value="1"/>
</dbReference>
<evidence type="ECO:0000256" key="2">
    <source>
        <dbReference type="ARBA" id="ARBA00022448"/>
    </source>
</evidence>
<keyword evidence="13" id="KW-0675">Receptor</keyword>
<protein>
    <submittedName>
        <fullName evidence="13">TonB-dependent receptor</fullName>
    </submittedName>
</protein>
<evidence type="ECO:0000259" key="11">
    <source>
        <dbReference type="Pfam" id="PF00593"/>
    </source>
</evidence>
<keyword evidence="4 8" id="KW-0812">Transmembrane</keyword>
<dbReference type="PANTHER" id="PTHR47234">
    <property type="match status" value="1"/>
</dbReference>
<keyword evidence="6 8" id="KW-0472">Membrane</keyword>
<name>A0ABS7E874_9GAMM</name>
<evidence type="ECO:0000256" key="5">
    <source>
        <dbReference type="ARBA" id="ARBA00023077"/>
    </source>
</evidence>
<organism evidence="13 14">
    <name type="scientific">Shewanella nanhaiensis</name>
    <dbReference type="NCBI Taxonomy" id="2864872"/>
    <lineage>
        <taxon>Bacteria</taxon>
        <taxon>Pseudomonadati</taxon>
        <taxon>Pseudomonadota</taxon>
        <taxon>Gammaproteobacteria</taxon>
        <taxon>Alteromonadales</taxon>
        <taxon>Shewanellaceae</taxon>
        <taxon>Shewanella</taxon>
    </lineage>
</organism>
<comment type="similarity">
    <text evidence="8 9">Belongs to the TonB-dependent receptor family.</text>
</comment>
<evidence type="ECO:0000256" key="7">
    <source>
        <dbReference type="ARBA" id="ARBA00023237"/>
    </source>
</evidence>
<dbReference type="Gene3D" id="2.40.170.20">
    <property type="entry name" value="TonB-dependent receptor, beta-barrel domain"/>
    <property type="match status" value="1"/>
</dbReference>
<dbReference type="InterPro" id="IPR037066">
    <property type="entry name" value="Plug_dom_sf"/>
</dbReference>